<keyword evidence="2" id="KW-0732">Signal</keyword>
<proteinExistence type="predicted"/>
<evidence type="ECO:0000256" key="2">
    <source>
        <dbReference type="SAM" id="SignalP"/>
    </source>
</evidence>
<dbReference type="AlphaFoldDB" id="A0A1X0CLH4"/>
<feature type="region of interest" description="Disordered" evidence="1">
    <location>
        <begin position="35"/>
        <end position="72"/>
    </location>
</feature>
<reference evidence="3 4" key="1">
    <citation type="submission" date="2016-12" db="EMBL/GenBank/DDBJ databases">
        <title>The new phylogeny of genus Mycobacterium.</title>
        <authorList>
            <person name="Tortoli E."/>
            <person name="Trovato A."/>
            <person name="Cirillo D.M."/>
        </authorList>
    </citation>
    <scope>NUCLEOTIDE SEQUENCE [LARGE SCALE GENOMIC DNA]</scope>
    <source>
        <strain evidence="3 4">DSM 45130</strain>
    </source>
</reference>
<feature type="compositionally biased region" description="Pro residues" evidence="1">
    <location>
        <begin position="50"/>
        <end position="59"/>
    </location>
</feature>
<dbReference type="EMBL" id="MVHS01000108">
    <property type="protein sequence ID" value="ORA61047.1"/>
    <property type="molecule type" value="Genomic_DNA"/>
</dbReference>
<dbReference type="SUPFAM" id="SSF53474">
    <property type="entry name" value="alpha/beta-Hydrolases"/>
    <property type="match status" value="1"/>
</dbReference>
<dbReference type="InterPro" id="IPR029058">
    <property type="entry name" value="AB_hydrolase_fold"/>
</dbReference>
<gene>
    <name evidence="3" type="ORF">BST26_21385</name>
</gene>
<dbReference type="InterPro" id="IPR000073">
    <property type="entry name" value="AB_hydrolase_1"/>
</dbReference>
<dbReference type="Pfam" id="PF08386">
    <property type="entry name" value="Abhydrolase_4"/>
    <property type="match status" value="1"/>
</dbReference>
<keyword evidence="3" id="KW-0378">Hydrolase</keyword>
<sequence length="517" mass="52432">MSRRARRAVLPPAVFAAVLLATACAPGLTVAPEYATDSGGHGAQVQHTDTPPPGPPGITPPNNDLSWGPCTGPTVTGAPAGVTLECATFEAPLDPINGTKGQITMGAVRARSAQTPADAGPVVFTTGSDLPSSEQLPVWLTRSGTDILKSHPVVALDRRGTGRSQAVTCRDPFERAEMFDQAQFESGDDPVAKLGAVTMTATTNCTDTISPGDSAYNNAHAAEDLEKLRSTWDVPALALIGVGNGAQVALSYASAHPDKVARLVLDSPLPLAISAEAAAEQSAAGAQASINAFATQCAAVNCALGPDPKGAVSALITDAQHGRGPGGVSAAALVSAIVDALGYPVGTGPENTVRLANALAAARNGDPGGLDALVQAAEARSDDGAFINRCSDALNRPTPDRVRELVVAWGKKYPQTGAVTALDLVKCLNWPSGSVPEEPKELKVDVLLLGVANNPVIGSDGVAATAAAVINAGAGNRRVMWQGIGNGAIVNSGCAMNSALSYIGDGKLPDTDTFCPA</sequence>
<comment type="caution">
    <text evidence="3">The sequence shown here is derived from an EMBL/GenBank/DDBJ whole genome shotgun (WGS) entry which is preliminary data.</text>
</comment>
<name>A0A1X0CLH4_9MYCO</name>
<evidence type="ECO:0000313" key="4">
    <source>
        <dbReference type="Proteomes" id="UP000192801"/>
    </source>
</evidence>
<feature type="chain" id="PRO_5043556886" evidence="2">
    <location>
        <begin position="24"/>
        <end position="517"/>
    </location>
</feature>
<dbReference type="Pfam" id="PF00561">
    <property type="entry name" value="Abhydrolase_1"/>
    <property type="match status" value="1"/>
</dbReference>
<protein>
    <submittedName>
        <fullName evidence="3">Alpha/beta hydrolase</fullName>
    </submittedName>
</protein>
<dbReference type="RefSeq" id="WP_083033967.1">
    <property type="nucleotide sequence ID" value="NZ_AP022618.1"/>
</dbReference>
<dbReference type="PROSITE" id="PS51257">
    <property type="entry name" value="PROKAR_LIPOPROTEIN"/>
    <property type="match status" value="1"/>
</dbReference>
<feature type="signal peptide" evidence="2">
    <location>
        <begin position="1"/>
        <end position="23"/>
    </location>
</feature>
<dbReference type="Proteomes" id="UP000192801">
    <property type="component" value="Unassembled WGS sequence"/>
</dbReference>
<dbReference type="OrthoDB" id="5166357at2"/>
<dbReference type="GO" id="GO:0016787">
    <property type="term" value="F:hydrolase activity"/>
    <property type="evidence" value="ECO:0007669"/>
    <property type="project" value="UniProtKB-KW"/>
</dbReference>
<accession>A0A1X0CLH4</accession>
<evidence type="ECO:0000256" key="1">
    <source>
        <dbReference type="SAM" id="MobiDB-lite"/>
    </source>
</evidence>
<organism evidence="3 4">
    <name type="scientific">Mycolicibacterium insubricum</name>
    <dbReference type="NCBI Taxonomy" id="444597"/>
    <lineage>
        <taxon>Bacteria</taxon>
        <taxon>Bacillati</taxon>
        <taxon>Actinomycetota</taxon>
        <taxon>Actinomycetes</taxon>
        <taxon>Mycobacteriales</taxon>
        <taxon>Mycobacteriaceae</taxon>
        <taxon>Mycolicibacterium</taxon>
    </lineage>
</organism>
<dbReference type="STRING" id="444597.BST26_21385"/>
<dbReference type="InterPro" id="IPR013595">
    <property type="entry name" value="Pept_S33_TAP-like_C"/>
</dbReference>
<evidence type="ECO:0000313" key="3">
    <source>
        <dbReference type="EMBL" id="ORA61047.1"/>
    </source>
</evidence>
<keyword evidence="4" id="KW-1185">Reference proteome</keyword>
<dbReference type="Gene3D" id="3.40.50.1820">
    <property type="entry name" value="alpha/beta hydrolase"/>
    <property type="match status" value="1"/>
</dbReference>